<dbReference type="Pfam" id="PF03133">
    <property type="entry name" value="TTL"/>
    <property type="match status" value="1"/>
</dbReference>
<dbReference type="InterPro" id="IPR004344">
    <property type="entry name" value="TTL/TTLL_fam"/>
</dbReference>
<dbReference type="GO" id="GO:0070740">
    <property type="term" value="F:tubulin-glutamic acid ligase activity"/>
    <property type="evidence" value="ECO:0007669"/>
    <property type="project" value="TreeGrafter"/>
</dbReference>
<evidence type="ECO:0000256" key="2">
    <source>
        <dbReference type="ARBA" id="ARBA00022741"/>
    </source>
</evidence>
<proteinExistence type="predicted"/>
<evidence type="ECO:0000313" key="5">
    <source>
        <dbReference type="Proteomes" id="UP000673691"/>
    </source>
</evidence>
<comment type="caution">
    <text evidence="4">The sequence shown here is derived from an EMBL/GenBank/DDBJ whole genome shotgun (WGS) entry which is preliminary data.</text>
</comment>
<keyword evidence="3" id="KW-0067">ATP-binding</keyword>
<dbReference type="GO" id="GO:0000226">
    <property type="term" value="P:microtubule cytoskeleton organization"/>
    <property type="evidence" value="ECO:0007669"/>
    <property type="project" value="TreeGrafter"/>
</dbReference>
<accession>A0A8H8DK71</accession>
<dbReference type="GO" id="GO:0015631">
    <property type="term" value="F:tubulin binding"/>
    <property type="evidence" value="ECO:0007669"/>
    <property type="project" value="TreeGrafter"/>
</dbReference>
<keyword evidence="2" id="KW-0547">Nucleotide-binding</keyword>
<organism evidence="4 5">
    <name type="scientific">Olpidium bornovanus</name>
    <dbReference type="NCBI Taxonomy" id="278681"/>
    <lineage>
        <taxon>Eukaryota</taxon>
        <taxon>Fungi</taxon>
        <taxon>Fungi incertae sedis</taxon>
        <taxon>Olpidiomycota</taxon>
        <taxon>Olpidiomycotina</taxon>
        <taxon>Olpidiomycetes</taxon>
        <taxon>Olpidiales</taxon>
        <taxon>Olpidiaceae</taxon>
        <taxon>Olpidium</taxon>
    </lineage>
</organism>
<dbReference type="PANTHER" id="PTHR12241">
    <property type="entry name" value="TUBULIN POLYGLUTAMYLASE"/>
    <property type="match status" value="1"/>
</dbReference>
<protein>
    <submittedName>
        <fullName evidence="4">Tubulin-tyrosine ligase family-domain-containing protein</fullName>
    </submittedName>
</protein>
<dbReference type="PANTHER" id="PTHR12241:SF147">
    <property type="entry name" value="TUBULIN POLYGLUTAMYLASE TTLL7"/>
    <property type="match status" value="1"/>
</dbReference>
<gene>
    <name evidence="4" type="ORF">BJ554DRAFT_6475</name>
</gene>
<evidence type="ECO:0000256" key="1">
    <source>
        <dbReference type="ARBA" id="ARBA00022598"/>
    </source>
</evidence>
<dbReference type="GO" id="GO:0036064">
    <property type="term" value="C:ciliary basal body"/>
    <property type="evidence" value="ECO:0007669"/>
    <property type="project" value="TreeGrafter"/>
</dbReference>
<sequence length="149" mass="16750">MKTQRARFERNSPVLKVPSLFFRVSKPLLIGGFKFDFRIYVLVTSCDPLKIYIYEDGLARFATEKYVEASVDNLVRGPDGSLAGAVVRFARTPCGSAPARPQDNSCMHLTNYAINKHNDKFVWGKSGSKRYGREGKRSPCGRRAGWLIS</sequence>
<dbReference type="EMBL" id="JAEFCI010003788">
    <property type="protein sequence ID" value="KAG5461345.1"/>
    <property type="molecule type" value="Genomic_DNA"/>
</dbReference>
<reference evidence="4 5" key="1">
    <citation type="journal article" name="Sci. Rep.">
        <title>Genome-scale phylogenetic analyses confirm Olpidium as the closest living zoosporic fungus to the non-flagellated, terrestrial fungi.</title>
        <authorList>
            <person name="Chang Y."/>
            <person name="Rochon D."/>
            <person name="Sekimoto S."/>
            <person name="Wang Y."/>
            <person name="Chovatia M."/>
            <person name="Sandor L."/>
            <person name="Salamov A."/>
            <person name="Grigoriev I.V."/>
            <person name="Stajich J.E."/>
            <person name="Spatafora J.W."/>
        </authorList>
    </citation>
    <scope>NUCLEOTIDE SEQUENCE [LARGE SCALE GENOMIC DNA]</scope>
    <source>
        <strain evidence="4">S191</strain>
    </source>
</reference>
<dbReference type="Gene3D" id="3.30.470.20">
    <property type="entry name" value="ATP-grasp fold, B domain"/>
    <property type="match status" value="1"/>
</dbReference>
<dbReference type="PROSITE" id="PS51221">
    <property type="entry name" value="TTL"/>
    <property type="match status" value="1"/>
</dbReference>
<dbReference type="AlphaFoldDB" id="A0A8H8DK71"/>
<dbReference type="GO" id="GO:0005524">
    <property type="term" value="F:ATP binding"/>
    <property type="evidence" value="ECO:0007669"/>
    <property type="project" value="UniProtKB-KW"/>
</dbReference>
<keyword evidence="5" id="KW-1185">Reference proteome</keyword>
<evidence type="ECO:0000256" key="3">
    <source>
        <dbReference type="ARBA" id="ARBA00022840"/>
    </source>
</evidence>
<dbReference type="Proteomes" id="UP000673691">
    <property type="component" value="Unassembled WGS sequence"/>
</dbReference>
<dbReference type="OrthoDB" id="202825at2759"/>
<keyword evidence="1 4" id="KW-0436">Ligase</keyword>
<name>A0A8H8DK71_9FUNG</name>
<evidence type="ECO:0000313" key="4">
    <source>
        <dbReference type="EMBL" id="KAG5461345.1"/>
    </source>
</evidence>